<feature type="compositionally biased region" description="Low complexity" evidence="1">
    <location>
        <begin position="58"/>
        <end position="83"/>
    </location>
</feature>
<protein>
    <recommendedName>
        <fullName evidence="4">FAD/NAD(P)-binding domain-containing protein</fullName>
    </recommendedName>
</protein>
<evidence type="ECO:0000313" key="3">
    <source>
        <dbReference type="Proteomes" id="UP000010411"/>
    </source>
</evidence>
<sequence length="83" mass="8352">MRGRAERFGAELIPEDIVSAGLSGELKTVTATAGTLHRAKAVIVATGSQHRNSACPTRTPSPAAGSPGAPPATASSSRTRTSP</sequence>
<proteinExistence type="predicted"/>
<dbReference type="AlphaFoldDB" id="L1KJ23"/>
<dbReference type="InterPro" id="IPR036188">
    <property type="entry name" value="FAD/NAD-bd_sf"/>
</dbReference>
<organism evidence="2 3">
    <name type="scientific">Streptomyces ipomoeae 91-03</name>
    <dbReference type="NCBI Taxonomy" id="698759"/>
    <lineage>
        <taxon>Bacteria</taxon>
        <taxon>Bacillati</taxon>
        <taxon>Actinomycetota</taxon>
        <taxon>Actinomycetes</taxon>
        <taxon>Kitasatosporales</taxon>
        <taxon>Streptomycetaceae</taxon>
        <taxon>Streptomyces</taxon>
    </lineage>
</organism>
<feature type="region of interest" description="Disordered" evidence="1">
    <location>
        <begin position="46"/>
        <end position="83"/>
    </location>
</feature>
<evidence type="ECO:0008006" key="4">
    <source>
        <dbReference type="Google" id="ProtNLM"/>
    </source>
</evidence>
<evidence type="ECO:0000313" key="2">
    <source>
        <dbReference type="EMBL" id="EKX60480.1"/>
    </source>
</evidence>
<reference evidence="2 3" key="1">
    <citation type="submission" date="2012-11" db="EMBL/GenBank/DDBJ databases">
        <authorList>
            <person name="Huguet-Tapia J.C."/>
            <person name="Durkin A.S."/>
            <person name="Pettis G.S."/>
            <person name="Badger J.H."/>
        </authorList>
    </citation>
    <scope>NUCLEOTIDE SEQUENCE [LARGE SCALE GENOMIC DNA]</scope>
    <source>
        <strain evidence="2 3">91-03</strain>
    </source>
</reference>
<accession>L1KJ23</accession>
<dbReference type="PATRIC" id="fig|698759.3.peg.8794"/>
<name>L1KJ23_9ACTN</name>
<dbReference type="Gene3D" id="3.50.50.60">
    <property type="entry name" value="FAD/NAD(P)-binding domain"/>
    <property type="match status" value="1"/>
</dbReference>
<feature type="compositionally biased region" description="Polar residues" evidence="1">
    <location>
        <begin position="46"/>
        <end position="56"/>
    </location>
</feature>
<keyword evidence="3" id="KW-1185">Reference proteome</keyword>
<evidence type="ECO:0000256" key="1">
    <source>
        <dbReference type="SAM" id="MobiDB-lite"/>
    </source>
</evidence>
<gene>
    <name evidence="2" type="ORF">STRIP9103_00975</name>
</gene>
<dbReference type="Proteomes" id="UP000010411">
    <property type="component" value="Unassembled WGS sequence"/>
</dbReference>
<comment type="caution">
    <text evidence="2">The sequence shown here is derived from an EMBL/GenBank/DDBJ whole genome shotgun (WGS) entry which is preliminary data.</text>
</comment>
<dbReference type="EMBL" id="AEJC01000649">
    <property type="protein sequence ID" value="EKX60480.1"/>
    <property type="molecule type" value="Genomic_DNA"/>
</dbReference>